<dbReference type="InterPro" id="IPR036291">
    <property type="entry name" value="NAD(P)-bd_dom_sf"/>
</dbReference>
<sequence>HLRASPELVDVPTNNSKSPYRFLIYGRTGWIGGLLAKLCAESGIPFIYGMGRLEHRAQLDADMRITKPTHVFNAAGVTGVPNVDWCEIHKLETIRANVVGALNLAEACQRHGLLLVNFGSGCIYDYDEAHPLGSGIGFTEDEKPNFDNSFYSKTKAMLEELLKHFENVCTLRVRMPASSDLSNRRNIIQKMTMYEKVIDIPNSMTVLDEMLPIAMEMAKKNLRGVWNFTNPGSVSHNEVLEMYKTYVDPSFKWSNFSMDEQARVLSAARCNNELDASKLKAHFPDLLPIKESLKVHVFQSQKLRKSKL</sequence>
<dbReference type="EMBL" id="CM035420">
    <property type="protein sequence ID" value="KAH7404001.1"/>
    <property type="molecule type" value="Genomic_DNA"/>
</dbReference>
<dbReference type="SUPFAM" id="SSF51735">
    <property type="entry name" value="NAD(P)-binding Rossmann-fold domains"/>
    <property type="match status" value="1"/>
</dbReference>
<dbReference type="AlphaFoldDB" id="A0A8T2T0Q7"/>
<organism evidence="2 3">
    <name type="scientific">Ceratopteris richardii</name>
    <name type="common">Triangle waterfern</name>
    <dbReference type="NCBI Taxonomy" id="49495"/>
    <lineage>
        <taxon>Eukaryota</taxon>
        <taxon>Viridiplantae</taxon>
        <taxon>Streptophyta</taxon>
        <taxon>Embryophyta</taxon>
        <taxon>Tracheophyta</taxon>
        <taxon>Polypodiopsida</taxon>
        <taxon>Polypodiidae</taxon>
        <taxon>Polypodiales</taxon>
        <taxon>Pteridineae</taxon>
        <taxon>Pteridaceae</taxon>
        <taxon>Parkerioideae</taxon>
        <taxon>Ceratopteris</taxon>
    </lineage>
</organism>
<name>A0A8T2T0Q7_CERRI</name>
<reference evidence="2" key="1">
    <citation type="submission" date="2021-08" db="EMBL/GenBank/DDBJ databases">
        <title>WGS assembly of Ceratopteris richardii.</title>
        <authorList>
            <person name="Marchant D.B."/>
            <person name="Chen G."/>
            <person name="Jenkins J."/>
            <person name="Shu S."/>
            <person name="Leebens-Mack J."/>
            <person name="Grimwood J."/>
            <person name="Schmutz J."/>
            <person name="Soltis P."/>
            <person name="Soltis D."/>
            <person name="Chen Z.-H."/>
        </authorList>
    </citation>
    <scope>NUCLEOTIDE SEQUENCE</scope>
    <source>
        <strain evidence="2">Whitten #5841</strain>
        <tissue evidence="2">Leaf</tissue>
    </source>
</reference>
<feature type="non-terminal residue" evidence="2">
    <location>
        <position position="1"/>
    </location>
</feature>
<dbReference type="Proteomes" id="UP000825935">
    <property type="component" value="Chromosome 15"/>
</dbReference>
<protein>
    <recommendedName>
        <fullName evidence="1">NAD-dependent epimerase/dehydratase domain-containing protein</fullName>
    </recommendedName>
</protein>
<gene>
    <name evidence="2" type="ORF">KP509_15G004800</name>
</gene>
<dbReference type="InterPro" id="IPR005913">
    <property type="entry name" value="dTDP_dehydrorham_reduct"/>
</dbReference>
<proteinExistence type="predicted"/>
<accession>A0A8T2T0Q7</accession>
<dbReference type="GO" id="GO:0048269">
    <property type="term" value="C:methionine adenosyltransferase complex"/>
    <property type="evidence" value="ECO:0007669"/>
    <property type="project" value="TreeGrafter"/>
</dbReference>
<dbReference type="GO" id="GO:0006556">
    <property type="term" value="P:S-adenosylmethionine biosynthetic process"/>
    <property type="evidence" value="ECO:0007669"/>
    <property type="project" value="TreeGrafter"/>
</dbReference>
<dbReference type="GO" id="GO:0048270">
    <property type="term" value="F:methionine adenosyltransferase regulator activity"/>
    <property type="evidence" value="ECO:0007669"/>
    <property type="project" value="TreeGrafter"/>
</dbReference>
<feature type="domain" description="NAD-dependent epimerase/dehydratase" evidence="1">
    <location>
        <begin position="23"/>
        <end position="167"/>
    </location>
</feature>
<dbReference type="Gene3D" id="3.40.50.720">
    <property type="entry name" value="NAD(P)-binding Rossmann-like Domain"/>
    <property type="match status" value="1"/>
</dbReference>
<evidence type="ECO:0000259" key="1">
    <source>
        <dbReference type="Pfam" id="PF01370"/>
    </source>
</evidence>
<dbReference type="InterPro" id="IPR001509">
    <property type="entry name" value="Epimerase_deHydtase"/>
</dbReference>
<dbReference type="PANTHER" id="PTHR10491:SF4">
    <property type="entry name" value="METHIONINE ADENOSYLTRANSFERASE 2 SUBUNIT BETA"/>
    <property type="match status" value="1"/>
</dbReference>
<dbReference type="PANTHER" id="PTHR10491">
    <property type="entry name" value="DTDP-4-DEHYDRORHAMNOSE REDUCTASE"/>
    <property type="match status" value="1"/>
</dbReference>
<dbReference type="OrthoDB" id="16464at2759"/>
<dbReference type="Pfam" id="PF01370">
    <property type="entry name" value="Epimerase"/>
    <property type="match status" value="1"/>
</dbReference>
<comment type="caution">
    <text evidence="2">The sequence shown here is derived from an EMBL/GenBank/DDBJ whole genome shotgun (WGS) entry which is preliminary data.</text>
</comment>
<evidence type="ECO:0000313" key="3">
    <source>
        <dbReference type="Proteomes" id="UP000825935"/>
    </source>
</evidence>
<evidence type="ECO:0000313" key="2">
    <source>
        <dbReference type="EMBL" id="KAH7404001.1"/>
    </source>
</evidence>
<keyword evidence="3" id="KW-1185">Reference proteome</keyword>